<sequence length="215" mass="23858">MMSSTLNHGKMFIIGVDISKVGVSTILMQDSQQHEEVKNGPEKSSLLPTSDSDRAHTTRDFIRGQPSLQKKIVYELCITWNPSPKSSISFSDDACSSRSHTISYSHHEPYSLLHRRRPPPLPLSSPASPPERMVLPLLCHRRSPQPMGKAFLPYCSLSPPLPLARVCTPPAPSMSSYYNSSHRLLSLLAVELGRCRFAANSCPLLCSPYVVVQIF</sequence>
<feature type="region of interest" description="Disordered" evidence="1">
    <location>
        <begin position="32"/>
        <end position="57"/>
    </location>
</feature>
<dbReference type="AlphaFoldDB" id="A0A427ATD2"/>
<gene>
    <name evidence="2" type="ORF">B296_00000826</name>
</gene>
<comment type="caution">
    <text evidence="2">The sequence shown here is derived from an EMBL/GenBank/DDBJ whole genome shotgun (WGS) entry which is preliminary data.</text>
</comment>
<evidence type="ECO:0000313" key="2">
    <source>
        <dbReference type="EMBL" id="RRT79518.1"/>
    </source>
</evidence>
<proteinExistence type="predicted"/>
<organism evidence="2 3">
    <name type="scientific">Ensete ventricosum</name>
    <name type="common">Abyssinian banana</name>
    <name type="synonym">Musa ensete</name>
    <dbReference type="NCBI Taxonomy" id="4639"/>
    <lineage>
        <taxon>Eukaryota</taxon>
        <taxon>Viridiplantae</taxon>
        <taxon>Streptophyta</taxon>
        <taxon>Embryophyta</taxon>
        <taxon>Tracheophyta</taxon>
        <taxon>Spermatophyta</taxon>
        <taxon>Magnoliopsida</taxon>
        <taxon>Liliopsida</taxon>
        <taxon>Zingiberales</taxon>
        <taxon>Musaceae</taxon>
        <taxon>Ensete</taxon>
    </lineage>
</organism>
<feature type="compositionally biased region" description="Basic and acidic residues" evidence="1">
    <location>
        <begin position="32"/>
        <end position="41"/>
    </location>
</feature>
<evidence type="ECO:0000313" key="3">
    <source>
        <dbReference type="Proteomes" id="UP000287651"/>
    </source>
</evidence>
<dbReference type="EMBL" id="AMZH03001375">
    <property type="protein sequence ID" value="RRT79518.1"/>
    <property type="molecule type" value="Genomic_DNA"/>
</dbReference>
<evidence type="ECO:0000256" key="1">
    <source>
        <dbReference type="SAM" id="MobiDB-lite"/>
    </source>
</evidence>
<reference evidence="2 3" key="1">
    <citation type="journal article" date="2014" name="Agronomy (Basel)">
        <title>A Draft Genome Sequence for Ensete ventricosum, the Drought-Tolerant Tree Against Hunger.</title>
        <authorList>
            <person name="Harrison J."/>
            <person name="Moore K.A."/>
            <person name="Paszkiewicz K."/>
            <person name="Jones T."/>
            <person name="Grant M."/>
            <person name="Ambacheew D."/>
            <person name="Muzemil S."/>
            <person name="Studholme D.J."/>
        </authorList>
    </citation>
    <scope>NUCLEOTIDE SEQUENCE [LARGE SCALE GENOMIC DNA]</scope>
</reference>
<name>A0A427ATD2_ENSVE</name>
<dbReference type="Proteomes" id="UP000287651">
    <property type="component" value="Unassembled WGS sequence"/>
</dbReference>
<accession>A0A427ATD2</accession>
<protein>
    <submittedName>
        <fullName evidence="2">Uncharacterized protein</fullName>
    </submittedName>
</protein>